<dbReference type="GO" id="GO:0005975">
    <property type="term" value="P:carbohydrate metabolic process"/>
    <property type="evidence" value="ECO:0007669"/>
    <property type="project" value="InterPro"/>
</dbReference>
<feature type="domain" description="Glycoside hydrolase family 2 immunoglobulin-like beta-sandwich" evidence="4">
    <location>
        <begin position="86"/>
        <end position="178"/>
    </location>
</feature>
<dbReference type="PANTHER" id="PTHR42732:SF1">
    <property type="entry name" value="BETA-MANNOSIDASE"/>
    <property type="match status" value="1"/>
</dbReference>
<dbReference type="InterPro" id="IPR017853">
    <property type="entry name" value="GH"/>
</dbReference>
<dbReference type="Proteomes" id="UP000236151">
    <property type="component" value="Unassembled WGS sequence"/>
</dbReference>
<feature type="domain" description="Glycoside hydrolase family 2 catalytic" evidence="5">
    <location>
        <begin position="186"/>
        <end position="379"/>
    </location>
</feature>
<dbReference type="SUPFAM" id="SSF49785">
    <property type="entry name" value="Galactose-binding domain-like"/>
    <property type="match status" value="1"/>
</dbReference>
<accession>A0A2K2FIS3</accession>
<dbReference type="Pfam" id="PF18565">
    <property type="entry name" value="Glyco_hydro2_C5"/>
    <property type="match status" value="1"/>
</dbReference>
<dbReference type="InterPro" id="IPR032311">
    <property type="entry name" value="DUF4982"/>
</dbReference>
<dbReference type="InterPro" id="IPR040605">
    <property type="entry name" value="Glyco_hydro2_dom5"/>
</dbReference>
<dbReference type="EMBL" id="NIOJ01000007">
    <property type="protein sequence ID" value="PNU00682.1"/>
    <property type="molecule type" value="Genomic_DNA"/>
</dbReference>
<dbReference type="GO" id="GO:0004553">
    <property type="term" value="F:hydrolase activity, hydrolyzing O-glycosyl compounds"/>
    <property type="evidence" value="ECO:0007669"/>
    <property type="project" value="InterPro"/>
</dbReference>
<dbReference type="InterPro" id="IPR006102">
    <property type="entry name" value="Ig-like_GH2"/>
</dbReference>
<dbReference type="KEGG" id="cthd:CDO33_06420"/>
<organism evidence="8 9">
    <name type="scientific">Clostridium thermosuccinogenes</name>
    <dbReference type="NCBI Taxonomy" id="84032"/>
    <lineage>
        <taxon>Bacteria</taxon>
        <taxon>Bacillati</taxon>
        <taxon>Bacillota</taxon>
        <taxon>Clostridia</taxon>
        <taxon>Eubacteriales</taxon>
        <taxon>Clostridiaceae</taxon>
        <taxon>Clostridium</taxon>
    </lineage>
</organism>
<dbReference type="Pfam" id="PF00703">
    <property type="entry name" value="Glyco_hydro_2"/>
    <property type="match status" value="1"/>
</dbReference>
<protein>
    <submittedName>
        <fullName evidence="8">Uncharacterized protein</fullName>
    </submittedName>
</protein>
<dbReference type="Gene3D" id="2.60.120.260">
    <property type="entry name" value="Galactose-binding domain-like"/>
    <property type="match status" value="1"/>
</dbReference>
<dbReference type="InterPro" id="IPR006103">
    <property type="entry name" value="Glyco_hydro_2_cat"/>
</dbReference>
<dbReference type="AlphaFoldDB" id="A0A2K2FIS3"/>
<evidence type="ECO:0000259" key="7">
    <source>
        <dbReference type="Pfam" id="PF18565"/>
    </source>
</evidence>
<evidence type="ECO:0000256" key="2">
    <source>
        <dbReference type="ARBA" id="ARBA00022801"/>
    </source>
</evidence>
<evidence type="ECO:0000313" key="9">
    <source>
        <dbReference type="Proteomes" id="UP000236151"/>
    </source>
</evidence>
<keyword evidence="3" id="KW-0326">Glycosidase</keyword>
<dbReference type="SUPFAM" id="SSF49303">
    <property type="entry name" value="beta-Galactosidase/glucuronidase domain"/>
    <property type="match status" value="1"/>
</dbReference>
<name>A0A2K2FIS3_9CLOT</name>
<evidence type="ECO:0000259" key="4">
    <source>
        <dbReference type="Pfam" id="PF00703"/>
    </source>
</evidence>
<dbReference type="SMR" id="A0A2K2FIS3"/>
<dbReference type="PROSITE" id="PS00608">
    <property type="entry name" value="GLYCOSYL_HYDROL_F2_2"/>
    <property type="match status" value="1"/>
</dbReference>
<keyword evidence="2" id="KW-0378">Hydrolase</keyword>
<evidence type="ECO:0000259" key="6">
    <source>
        <dbReference type="Pfam" id="PF16355"/>
    </source>
</evidence>
<reference evidence="8 9" key="1">
    <citation type="submission" date="2017-06" db="EMBL/GenBank/DDBJ databases">
        <title>Investigating the central metabolism of Clostridium thermosuccinogenes.</title>
        <authorList>
            <person name="Koendjbiharie J.G."/>
            <person name="van Kranenburg R."/>
        </authorList>
    </citation>
    <scope>NUCLEOTIDE SEQUENCE [LARGE SCALE GENOMIC DNA]</scope>
    <source>
        <strain evidence="8 9">DSM 5806</strain>
    </source>
</reference>
<sequence>MVFDGIYENSTVWVNGTKAGGWGYGYSGFSLNITPHIKAGKNIIAVNVDNTRQPADRWYSGAGIYRGVRLIETGLSYIKPWGVYITTPSISETEAGVKVQVEVENANMESMVEVTVDINGKRVAQALANVHDNVAVLEIGVPDPVLWETENPVLYNATIKLYNGNTVCDEEQVRFGIREVTINAGEGLLINKKPVKLKGVNLHHDGGCLGAAVPVWAWKRRLLQLKSMGCNAIRTSHNIPAPELLDLCDEMGFLVIDEAFDKWKSGSYERYFEEWWNKDLEFMLRRDRNHPCVIIWSVGNEVENQGKEDMIVILRELTDFVRKYEPTRPVTFAMHPYHVPDQNHLPVEEKVKLTMEMAKYVDLIGCNYHEQWYEAYHKANPDIVIITTEAYPYYRGKGNDFAAFEPFNPWFDVEKNSYVIGEFIWAGIDYLGEARPYPSKGWSSCPIDTCGIRKTRSWLTQSLWTDEPMVHIAVMDDTMDSDMEQPHWSSPKMASHWNFKHRAGEVLNIATFTNCDAVELILNGRSYGQKQLRDFPNRIMTWHLPYEPGEIQAYGYKDGKKVCDHKLCTAGEPYKIDIQADRQQILADGSDIFYADVQIVDENGILYPHASNLVRFEVYGPGKIIGVDNGNLCSDEPYVSDRRHAFRGRCCAVIKSDGREGVIRVRAVAEGLKSAEATVIASG</sequence>
<dbReference type="InterPro" id="IPR008979">
    <property type="entry name" value="Galactose-bd-like_sf"/>
</dbReference>
<proteinExistence type="inferred from homology"/>
<dbReference type="Pfam" id="PF02836">
    <property type="entry name" value="Glyco_hydro_2_C"/>
    <property type="match status" value="1"/>
</dbReference>
<dbReference type="Gene3D" id="2.60.40.10">
    <property type="entry name" value="Immunoglobulins"/>
    <property type="match status" value="3"/>
</dbReference>
<comment type="caution">
    <text evidence="8">The sequence shown here is derived from an EMBL/GenBank/DDBJ whole genome shotgun (WGS) entry which is preliminary data.</text>
</comment>
<evidence type="ECO:0000256" key="3">
    <source>
        <dbReference type="ARBA" id="ARBA00023295"/>
    </source>
</evidence>
<evidence type="ECO:0000259" key="5">
    <source>
        <dbReference type="Pfam" id="PF02836"/>
    </source>
</evidence>
<dbReference type="PRINTS" id="PR00132">
    <property type="entry name" value="GLHYDRLASE2"/>
</dbReference>
<dbReference type="RefSeq" id="WP_274540080.1">
    <property type="nucleotide sequence ID" value="NZ_CP021850.1"/>
</dbReference>
<gene>
    <name evidence="8" type="ORF">CDQ84_04410</name>
</gene>
<dbReference type="Gene3D" id="3.20.20.80">
    <property type="entry name" value="Glycosidases"/>
    <property type="match status" value="2"/>
</dbReference>
<dbReference type="InterPro" id="IPR051913">
    <property type="entry name" value="GH2_Domain-Containing"/>
</dbReference>
<evidence type="ECO:0000313" key="8">
    <source>
        <dbReference type="EMBL" id="PNU00682.1"/>
    </source>
</evidence>
<comment type="similarity">
    <text evidence="1">Belongs to the glycosyl hydrolase 2 family.</text>
</comment>
<evidence type="ECO:0000256" key="1">
    <source>
        <dbReference type="ARBA" id="ARBA00007401"/>
    </source>
</evidence>
<keyword evidence="9" id="KW-1185">Reference proteome</keyword>
<dbReference type="Pfam" id="PF16355">
    <property type="entry name" value="DUF4982"/>
    <property type="match status" value="1"/>
</dbReference>
<dbReference type="SUPFAM" id="SSF51445">
    <property type="entry name" value="(Trans)glycosidases"/>
    <property type="match status" value="1"/>
</dbReference>
<dbReference type="InterPro" id="IPR036156">
    <property type="entry name" value="Beta-gal/glucu_dom_sf"/>
</dbReference>
<dbReference type="InterPro" id="IPR006101">
    <property type="entry name" value="Glyco_hydro_2"/>
</dbReference>
<dbReference type="InterPro" id="IPR023232">
    <property type="entry name" value="Glyco_hydro_2_AS"/>
</dbReference>
<feature type="domain" description="Glycoside hydrolase family 2" evidence="7">
    <location>
        <begin position="576"/>
        <end position="677"/>
    </location>
</feature>
<feature type="domain" description="DUF4982" evidence="6">
    <location>
        <begin position="504"/>
        <end position="563"/>
    </location>
</feature>
<dbReference type="PANTHER" id="PTHR42732">
    <property type="entry name" value="BETA-GALACTOSIDASE"/>
    <property type="match status" value="1"/>
</dbReference>
<dbReference type="InterPro" id="IPR013783">
    <property type="entry name" value="Ig-like_fold"/>
</dbReference>